<dbReference type="Proteomes" id="UP000521872">
    <property type="component" value="Unassembled WGS sequence"/>
</dbReference>
<comment type="caution">
    <text evidence="3">The sequence shown here is derived from an EMBL/GenBank/DDBJ whole genome shotgun (WGS) entry which is preliminary data.</text>
</comment>
<sequence length="333" mass="36279">MVTISIYGIRGKQNRSYSKFNATIIVLLFLITLTSLILRWYLMNIIFCNHGNIRLSIVFLDGTYALPPPLDFLLRTTEMASFILADGALLWRCFHACGRTLTTSFVLLTGLFIVEIALAITVLAFAIFIQLSKPGIDLLLIYGKVYNQTGGAAWVVIAATNSMATFLICKTIYTHTTHNRSARKRLSHVIDSLIQSCGMYTVISVMQAIANLSLKANTGYYVNNSTTLTLAGFGSYSTSLSSATSSLIPTLMIARLAVASPLTDSINIEPTSLVSLPSRLRDQSDSERSSIGAGPVQIDGTQSAGEEVEQDDSGIVEETRDKHRGGRVEESCV</sequence>
<feature type="compositionally biased region" description="Basic and acidic residues" evidence="1">
    <location>
        <begin position="279"/>
        <end position="288"/>
    </location>
</feature>
<feature type="region of interest" description="Disordered" evidence="1">
    <location>
        <begin position="277"/>
        <end position="333"/>
    </location>
</feature>
<protein>
    <submittedName>
        <fullName evidence="3">Uncharacterized protein</fullName>
    </submittedName>
</protein>
<feature type="compositionally biased region" description="Basic and acidic residues" evidence="1">
    <location>
        <begin position="317"/>
        <end position="333"/>
    </location>
</feature>
<accession>A0A8H4VJ45</accession>
<feature type="transmembrane region" description="Helical" evidence="2">
    <location>
        <begin position="72"/>
        <end position="93"/>
    </location>
</feature>
<gene>
    <name evidence="3" type="ORF">D9613_012038</name>
</gene>
<proteinExistence type="predicted"/>
<keyword evidence="4" id="KW-1185">Reference proteome</keyword>
<evidence type="ECO:0000313" key="4">
    <source>
        <dbReference type="Proteomes" id="UP000521872"/>
    </source>
</evidence>
<keyword evidence="2" id="KW-0812">Transmembrane</keyword>
<evidence type="ECO:0000256" key="2">
    <source>
        <dbReference type="SAM" id="Phobius"/>
    </source>
</evidence>
<feature type="transmembrane region" description="Helical" evidence="2">
    <location>
        <begin position="20"/>
        <end position="42"/>
    </location>
</feature>
<organism evidence="3 4">
    <name type="scientific">Agrocybe pediades</name>
    <dbReference type="NCBI Taxonomy" id="84607"/>
    <lineage>
        <taxon>Eukaryota</taxon>
        <taxon>Fungi</taxon>
        <taxon>Dikarya</taxon>
        <taxon>Basidiomycota</taxon>
        <taxon>Agaricomycotina</taxon>
        <taxon>Agaricomycetes</taxon>
        <taxon>Agaricomycetidae</taxon>
        <taxon>Agaricales</taxon>
        <taxon>Agaricineae</taxon>
        <taxon>Strophariaceae</taxon>
        <taxon>Agrocybe</taxon>
    </lineage>
</organism>
<dbReference type="EMBL" id="JAACJL010000060">
    <property type="protein sequence ID" value="KAF4609750.1"/>
    <property type="molecule type" value="Genomic_DNA"/>
</dbReference>
<dbReference type="AlphaFoldDB" id="A0A8H4VJ45"/>
<keyword evidence="2" id="KW-0472">Membrane</keyword>
<evidence type="ECO:0000256" key="1">
    <source>
        <dbReference type="SAM" id="MobiDB-lite"/>
    </source>
</evidence>
<name>A0A8H4VJ45_9AGAR</name>
<keyword evidence="2" id="KW-1133">Transmembrane helix</keyword>
<feature type="transmembrane region" description="Helical" evidence="2">
    <location>
        <begin position="151"/>
        <end position="173"/>
    </location>
</feature>
<evidence type="ECO:0000313" key="3">
    <source>
        <dbReference type="EMBL" id="KAF4609750.1"/>
    </source>
</evidence>
<reference evidence="3 4" key="1">
    <citation type="submission" date="2019-12" db="EMBL/GenBank/DDBJ databases">
        <authorList>
            <person name="Floudas D."/>
            <person name="Bentzer J."/>
            <person name="Ahren D."/>
            <person name="Johansson T."/>
            <person name="Persson P."/>
            <person name="Tunlid A."/>
        </authorList>
    </citation>
    <scope>NUCLEOTIDE SEQUENCE [LARGE SCALE GENOMIC DNA]</scope>
    <source>
        <strain evidence="3 4">CBS 102.39</strain>
    </source>
</reference>
<feature type="transmembrane region" description="Helical" evidence="2">
    <location>
        <begin position="105"/>
        <end position="131"/>
    </location>
</feature>
<feature type="compositionally biased region" description="Acidic residues" evidence="1">
    <location>
        <begin position="306"/>
        <end position="315"/>
    </location>
</feature>